<accession>X6LFF0</accession>
<name>X6LFF0_RETFI</name>
<sequence length="151" mass="17589">IIVKNSCLLNDKDNCATCGNRVYTITARYVCNCDCYDCKTYRESHKLINVKSNKSRLTYRFRHPVELYPELSNSLSYVQCLFEKFANKYCDSDYFFFDKEYNEQKHVQIIDSEDEGNSNDNVILNIALSPDTNKSSNNEKLNEEKADTNDT</sequence>
<evidence type="ECO:0000313" key="2">
    <source>
        <dbReference type="EMBL" id="ETN99449.1"/>
    </source>
</evidence>
<dbReference type="Proteomes" id="UP000023152">
    <property type="component" value="Unassembled WGS sequence"/>
</dbReference>
<dbReference type="AlphaFoldDB" id="X6LFF0"/>
<protein>
    <submittedName>
        <fullName evidence="2">Uncharacterized protein</fullName>
    </submittedName>
</protein>
<comment type="caution">
    <text evidence="2">The sequence shown here is derived from an EMBL/GenBank/DDBJ whole genome shotgun (WGS) entry which is preliminary data.</text>
</comment>
<reference evidence="2 3" key="1">
    <citation type="journal article" date="2013" name="Curr. Biol.">
        <title>The Genome of the Foraminiferan Reticulomyxa filosa.</title>
        <authorList>
            <person name="Glockner G."/>
            <person name="Hulsmann N."/>
            <person name="Schleicher M."/>
            <person name="Noegel A.A."/>
            <person name="Eichinger L."/>
            <person name="Gallinger C."/>
            <person name="Pawlowski J."/>
            <person name="Sierra R."/>
            <person name="Euteneuer U."/>
            <person name="Pillet L."/>
            <person name="Moustafa A."/>
            <person name="Platzer M."/>
            <person name="Groth M."/>
            <person name="Szafranski K."/>
            <person name="Schliwa M."/>
        </authorList>
    </citation>
    <scope>NUCLEOTIDE SEQUENCE [LARGE SCALE GENOMIC DNA]</scope>
</reference>
<proteinExistence type="predicted"/>
<evidence type="ECO:0000256" key="1">
    <source>
        <dbReference type="SAM" id="MobiDB-lite"/>
    </source>
</evidence>
<evidence type="ECO:0000313" key="3">
    <source>
        <dbReference type="Proteomes" id="UP000023152"/>
    </source>
</evidence>
<feature type="non-terminal residue" evidence="2">
    <location>
        <position position="1"/>
    </location>
</feature>
<gene>
    <name evidence="2" type="ORF">RFI_38025</name>
</gene>
<dbReference type="EMBL" id="ASPP01043884">
    <property type="protein sequence ID" value="ETN99449.1"/>
    <property type="molecule type" value="Genomic_DNA"/>
</dbReference>
<feature type="compositionally biased region" description="Basic and acidic residues" evidence="1">
    <location>
        <begin position="140"/>
        <end position="151"/>
    </location>
</feature>
<feature type="non-terminal residue" evidence="2">
    <location>
        <position position="151"/>
    </location>
</feature>
<keyword evidence="3" id="KW-1185">Reference proteome</keyword>
<feature type="region of interest" description="Disordered" evidence="1">
    <location>
        <begin position="128"/>
        <end position="151"/>
    </location>
</feature>
<organism evidence="2 3">
    <name type="scientific">Reticulomyxa filosa</name>
    <dbReference type="NCBI Taxonomy" id="46433"/>
    <lineage>
        <taxon>Eukaryota</taxon>
        <taxon>Sar</taxon>
        <taxon>Rhizaria</taxon>
        <taxon>Retaria</taxon>
        <taxon>Foraminifera</taxon>
        <taxon>Monothalamids</taxon>
        <taxon>Reticulomyxidae</taxon>
        <taxon>Reticulomyxa</taxon>
    </lineage>
</organism>